<name>A0A948X325_9LACO</name>
<protein>
    <submittedName>
        <fullName evidence="2">Dihydrofolate reductase family protein</fullName>
    </submittedName>
</protein>
<organism evidence="2 3">
    <name type="scientific">Candidatus Paralactobacillus gallistercoris</name>
    <dbReference type="NCBI Taxonomy" id="2838724"/>
    <lineage>
        <taxon>Bacteria</taxon>
        <taxon>Bacillati</taxon>
        <taxon>Bacillota</taxon>
        <taxon>Bacilli</taxon>
        <taxon>Lactobacillales</taxon>
        <taxon>Lactobacillaceae</taxon>
        <taxon>Lactobacillus</taxon>
    </lineage>
</organism>
<dbReference type="SUPFAM" id="SSF53597">
    <property type="entry name" value="Dihydrofolate reductase-like"/>
    <property type="match status" value="1"/>
</dbReference>
<sequence>MRKIDLYIAKSVDGYMADKDGNISFLRGEGHEPGMDNDKLFEKFFKNIDIVVMGRHTYDNIVNENTPNSWPCEGKITYVLTSHPGEDTEDIIFYHHDALQLLQDLREGTGKDIWVVGGPKVIHDAINANIVDNYYISTVPFILGSGIRLFRDNIDEPISLDLIKSYAHDGIITSHYVKTI</sequence>
<dbReference type="PANTHER" id="PTHR38011:SF11">
    <property type="entry name" value="2,5-DIAMINO-6-RIBOSYLAMINO-4(3H)-PYRIMIDINONE 5'-PHOSPHATE REDUCTASE"/>
    <property type="match status" value="1"/>
</dbReference>
<reference evidence="2" key="1">
    <citation type="journal article" date="2021" name="PeerJ">
        <title>Extensive microbial diversity within the chicken gut microbiome revealed by metagenomics and culture.</title>
        <authorList>
            <person name="Gilroy R."/>
            <person name="Ravi A."/>
            <person name="Getino M."/>
            <person name="Pursley I."/>
            <person name="Horton D.L."/>
            <person name="Alikhan N.F."/>
            <person name="Baker D."/>
            <person name="Gharbi K."/>
            <person name="Hall N."/>
            <person name="Watson M."/>
            <person name="Adriaenssens E.M."/>
            <person name="Foster-Nyarko E."/>
            <person name="Jarju S."/>
            <person name="Secka A."/>
            <person name="Antonio M."/>
            <person name="Oren A."/>
            <person name="Chaudhuri R.R."/>
            <person name="La Ragione R."/>
            <person name="Hildebrand F."/>
            <person name="Pallen M.J."/>
        </authorList>
    </citation>
    <scope>NUCLEOTIDE SEQUENCE</scope>
    <source>
        <strain evidence="2">F6-6636</strain>
    </source>
</reference>
<dbReference type="GO" id="GO:0008703">
    <property type="term" value="F:5-amino-6-(5-phosphoribosylamino)uracil reductase activity"/>
    <property type="evidence" value="ECO:0007669"/>
    <property type="project" value="InterPro"/>
</dbReference>
<dbReference type="InterPro" id="IPR024072">
    <property type="entry name" value="DHFR-like_dom_sf"/>
</dbReference>
<proteinExistence type="predicted"/>
<gene>
    <name evidence="2" type="ORF">H9901_02890</name>
</gene>
<dbReference type="GO" id="GO:0009231">
    <property type="term" value="P:riboflavin biosynthetic process"/>
    <property type="evidence" value="ECO:0007669"/>
    <property type="project" value="InterPro"/>
</dbReference>
<feature type="domain" description="Bacterial bifunctional deaminase-reductase C-terminal" evidence="1">
    <location>
        <begin position="3"/>
        <end position="166"/>
    </location>
</feature>
<dbReference type="InterPro" id="IPR050765">
    <property type="entry name" value="Riboflavin_Biosynth_HTPR"/>
</dbReference>
<reference evidence="2" key="2">
    <citation type="submission" date="2021-04" db="EMBL/GenBank/DDBJ databases">
        <authorList>
            <person name="Gilroy R."/>
        </authorList>
    </citation>
    <scope>NUCLEOTIDE SEQUENCE</scope>
    <source>
        <strain evidence="2">F6-6636</strain>
    </source>
</reference>
<evidence type="ECO:0000313" key="3">
    <source>
        <dbReference type="Proteomes" id="UP000777303"/>
    </source>
</evidence>
<accession>A0A948X325</accession>
<evidence type="ECO:0000259" key="1">
    <source>
        <dbReference type="Pfam" id="PF01872"/>
    </source>
</evidence>
<dbReference type="Gene3D" id="3.40.430.10">
    <property type="entry name" value="Dihydrofolate Reductase, subunit A"/>
    <property type="match status" value="1"/>
</dbReference>
<comment type="caution">
    <text evidence="2">The sequence shown here is derived from an EMBL/GenBank/DDBJ whole genome shotgun (WGS) entry which is preliminary data.</text>
</comment>
<dbReference type="PANTHER" id="PTHR38011">
    <property type="entry name" value="DIHYDROFOLATE REDUCTASE FAMILY PROTEIN (AFU_ORTHOLOGUE AFUA_8G06820)"/>
    <property type="match status" value="1"/>
</dbReference>
<dbReference type="Proteomes" id="UP000777303">
    <property type="component" value="Unassembled WGS sequence"/>
</dbReference>
<evidence type="ECO:0000313" key="2">
    <source>
        <dbReference type="EMBL" id="MBU3851625.1"/>
    </source>
</evidence>
<dbReference type="InterPro" id="IPR002734">
    <property type="entry name" value="RibDG_C"/>
</dbReference>
<dbReference type="EMBL" id="JAHLFS010000038">
    <property type="protein sequence ID" value="MBU3851625.1"/>
    <property type="molecule type" value="Genomic_DNA"/>
</dbReference>
<dbReference type="AlphaFoldDB" id="A0A948X325"/>
<dbReference type="Pfam" id="PF01872">
    <property type="entry name" value="RibD_C"/>
    <property type="match status" value="1"/>
</dbReference>